<accession>A0A7J8HRG3</accession>
<dbReference type="Proteomes" id="UP000593571">
    <property type="component" value="Unassembled WGS sequence"/>
</dbReference>
<evidence type="ECO:0000313" key="1">
    <source>
        <dbReference type="EMBL" id="KAF6474927.1"/>
    </source>
</evidence>
<keyword evidence="2" id="KW-1185">Reference proteome</keyword>
<dbReference type="AlphaFoldDB" id="A0A7J8HRG3"/>
<dbReference type="EMBL" id="JACASE010000004">
    <property type="protein sequence ID" value="KAF6474927.1"/>
    <property type="molecule type" value="Genomic_DNA"/>
</dbReference>
<evidence type="ECO:0000313" key="2">
    <source>
        <dbReference type="Proteomes" id="UP000593571"/>
    </source>
</evidence>
<gene>
    <name evidence="1" type="ORF">HJG63_011045</name>
</gene>
<protein>
    <submittedName>
        <fullName evidence="1">Uncharacterized protein</fullName>
    </submittedName>
</protein>
<sequence>MLFCSTWVRACPLPCLRHHMSADDWKASSYSLACCTKCQDPKSNCQLTPHTCNPKLPSSPTPTRPPRPWTPCLGHHHLSSYQNHILGNIFDIITSFSTFLSIIKTILTAVKSIPTSSSSFSLQCSPLVKFNTHAASLIPVWPYLIISPRYG</sequence>
<name>A0A7J8HRG3_ROUAE</name>
<comment type="caution">
    <text evidence="1">The sequence shown here is derived from an EMBL/GenBank/DDBJ whole genome shotgun (WGS) entry which is preliminary data.</text>
</comment>
<proteinExistence type="predicted"/>
<organism evidence="1 2">
    <name type="scientific">Rousettus aegyptiacus</name>
    <name type="common">Egyptian fruit bat</name>
    <name type="synonym">Pteropus aegyptiacus</name>
    <dbReference type="NCBI Taxonomy" id="9407"/>
    <lineage>
        <taxon>Eukaryota</taxon>
        <taxon>Metazoa</taxon>
        <taxon>Chordata</taxon>
        <taxon>Craniata</taxon>
        <taxon>Vertebrata</taxon>
        <taxon>Euteleostomi</taxon>
        <taxon>Mammalia</taxon>
        <taxon>Eutheria</taxon>
        <taxon>Laurasiatheria</taxon>
        <taxon>Chiroptera</taxon>
        <taxon>Yinpterochiroptera</taxon>
        <taxon>Pteropodoidea</taxon>
        <taxon>Pteropodidae</taxon>
        <taxon>Rousettinae</taxon>
        <taxon>Rousettus</taxon>
    </lineage>
</organism>
<reference evidence="1 2" key="1">
    <citation type="journal article" date="2020" name="Nature">
        <title>Six reference-quality genomes reveal evolution of bat adaptations.</title>
        <authorList>
            <person name="Jebb D."/>
            <person name="Huang Z."/>
            <person name="Pippel M."/>
            <person name="Hughes G.M."/>
            <person name="Lavrichenko K."/>
            <person name="Devanna P."/>
            <person name="Winkler S."/>
            <person name="Jermiin L.S."/>
            <person name="Skirmuntt E.C."/>
            <person name="Katzourakis A."/>
            <person name="Burkitt-Gray L."/>
            <person name="Ray D.A."/>
            <person name="Sullivan K.A.M."/>
            <person name="Roscito J.G."/>
            <person name="Kirilenko B.M."/>
            <person name="Davalos L.M."/>
            <person name="Corthals A.P."/>
            <person name="Power M.L."/>
            <person name="Jones G."/>
            <person name="Ransome R.D."/>
            <person name="Dechmann D.K.N."/>
            <person name="Locatelli A.G."/>
            <person name="Puechmaille S.J."/>
            <person name="Fedrigo O."/>
            <person name="Jarvis E.D."/>
            <person name="Hiller M."/>
            <person name="Vernes S.C."/>
            <person name="Myers E.W."/>
            <person name="Teeling E.C."/>
        </authorList>
    </citation>
    <scope>NUCLEOTIDE SEQUENCE [LARGE SCALE GENOMIC DNA]</scope>
    <source>
        <strain evidence="1">MRouAeg1</strain>
        <tissue evidence="1">Muscle</tissue>
    </source>
</reference>